<protein>
    <submittedName>
        <fullName evidence="1">Uncharacterized protein</fullName>
    </submittedName>
</protein>
<comment type="caution">
    <text evidence="1">The sequence shown here is derived from an EMBL/GenBank/DDBJ whole genome shotgun (WGS) entry which is preliminary data.</text>
</comment>
<proteinExistence type="predicted"/>
<evidence type="ECO:0000313" key="1">
    <source>
        <dbReference type="EMBL" id="OGG73092.1"/>
    </source>
</evidence>
<gene>
    <name evidence="1" type="ORF">A3A38_00440</name>
</gene>
<name>A0A1F6EIE3_9BACT</name>
<reference evidence="1 2" key="1">
    <citation type="journal article" date="2016" name="Nat. Commun.">
        <title>Thousands of microbial genomes shed light on interconnected biogeochemical processes in an aquifer system.</title>
        <authorList>
            <person name="Anantharaman K."/>
            <person name="Brown C.T."/>
            <person name="Hug L.A."/>
            <person name="Sharon I."/>
            <person name="Castelle C.J."/>
            <person name="Probst A.J."/>
            <person name="Thomas B.C."/>
            <person name="Singh A."/>
            <person name="Wilkins M.J."/>
            <person name="Karaoz U."/>
            <person name="Brodie E.L."/>
            <person name="Williams K.H."/>
            <person name="Hubbard S.S."/>
            <person name="Banfield J.F."/>
        </authorList>
    </citation>
    <scope>NUCLEOTIDE SEQUENCE [LARGE SCALE GENOMIC DNA]</scope>
</reference>
<dbReference type="Proteomes" id="UP000177306">
    <property type="component" value="Unassembled WGS sequence"/>
</dbReference>
<sequence length="100" mass="11282">MIERDALFLMANLGSEVSRALQFRDAHDCLRSQQSAARAQNIADQLTALPEMQSRISELQVLHDVISDIPNAQPRYHITSDDLNGYFMPFALRYASNSLT</sequence>
<dbReference type="EMBL" id="MFLY01000011">
    <property type="protein sequence ID" value="OGG73092.1"/>
    <property type="molecule type" value="Genomic_DNA"/>
</dbReference>
<organism evidence="1 2">
    <name type="scientific">Candidatus Kaiserbacteria bacterium RIFCSPLOWO2_01_FULL_53_17</name>
    <dbReference type="NCBI Taxonomy" id="1798511"/>
    <lineage>
        <taxon>Bacteria</taxon>
        <taxon>Candidatus Kaiseribacteriota</taxon>
    </lineage>
</organism>
<evidence type="ECO:0000313" key="2">
    <source>
        <dbReference type="Proteomes" id="UP000177306"/>
    </source>
</evidence>
<dbReference type="AlphaFoldDB" id="A0A1F6EIE3"/>
<accession>A0A1F6EIE3</accession>